<dbReference type="EC" id="2.1.1.319" evidence="2"/>
<keyword evidence="14" id="KW-1185">Reference proteome</keyword>
<dbReference type="SUPFAM" id="SSF57667">
    <property type="entry name" value="beta-beta-alpha zinc fingers"/>
    <property type="match status" value="3"/>
</dbReference>
<dbReference type="InterPro" id="IPR036236">
    <property type="entry name" value="Znf_C2H2_sf"/>
</dbReference>
<dbReference type="InterPro" id="IPR041661">
    <property type="entry name" value="ZN622/Rei1/Reh1_Znf-C2H2"/>
</dbReference>
<dbReference type="GO" id="GO:0005737">
    <property type="term" value="C:cytoplasm"/>
    <property type="evidence" value="ECO:0007669"/>
    <property type="project" value="UniProtKB-SubCell"/>
</dbReference>
<feature type="region of interest" description="Disordered" evidence="9">
    <location>
        <begin position="1"/>
        <end position="107"/>
    </location>
</feature>
<keyword evidence="5 8" id="KW-0863">Zinc-finger</keyword>
<proteinExistence type="inferred from homology"/>
<keyword evidence="6" id="KW-0862">Zinc</keyword>
<evidence type="ECO:0000256" key="6">
    <source>
        <dbReference type="ARBA" id="ARBA00022833"/>
    </source>
</evidence>
<evidence type="ECO:0000313" key="11">
    <source>
        <dbReference type="EMBL" id="PVU88956.1"/>
    </source>
</evidence>
<dbReference type="EMBL" id="MBFT01000338">
    <property type="protein sequence ID" value="PVU93005.1"/>
    <property type="molecule type" value="Genomic_DNA"/>
</dbReference>
<evidence type="ECO:0000256" key="7">
    <source>
        <dbReference type="ARBA" id="ARBA00034119"/>
    </source>
</evidence>
<dbReference type="Pfam" id="PF21137">
    <property type="entry name" value="ANM3_C2H2_Zf"/>
    <property type="match status" value="1"/>
</dbReference>
<comment type="similarity">
    <text evidence="7">Belongs to the ZNF277 family.</text>
</comment>
<name>A0A2T9YFI1_9FUNG</name>
<dbReference type="PANTHER" id="PTHR13267:SF3">
    <property type="entry name" value="ZINC FINGER PROTEIN 277"/>
    <property type="match status" value="1"/>
</dbReference>
<organism evidence="12 14">
    <name type="scientific">Furculomyces boomerangus</name>
    <dbReference type="NCBI Taxonomy" id="61424"/>
    <lineage>
        <taxon>Eukaryota</taxon>
        <taxon>Fungi</taxon>
        <taxon>Fungi incertae sedis</taxon>
        <taxon>Zoopagomycota</taxon>
        <taxon>Kickxellomycotina</taxon>
        <taxon>Harpellomycetes</taxon>
        <taxon>Harpellales</taxon>
        <taxon>Harpellaceae</taxon>
        <taxon>Furculomyces</taxon>
    </lineage>
</organism>
<dbReference type="PROSITE" id="PS50157">
    <property type="entry name" value="ZINC_FINGER_C2H2_2"/>
    <property type="match status" value="1"/>
</dbReference>
<dbReference type="InterPro" id="IPR040048">
    <property type="entry name" value="ZNF277"/>
</dbReference>
<feature type="compositionally biased region" description="Polar residues" evidence="9">
    <location>
        <begin position="33"/>
        <end position="49"/>
    </location>
</feature>
<evidence type="ECO:0000256" key="9">
    <source>
        <dbReference type="SAM" id="MobiDB-lite"/>
    </source>
</evidence>
<evidence type="ECO:0000313" key="12">
    <source>
        <dbReference type="EMBL" id="PVU91101.1"/>
    </source>
</evidence>
<feature type="compositionally biased region" description="Polar residues" evidence="9">
    <location>
        <begin position="79"/>
        <end position="88"/>
    </location>
</feature>
<sequence>MDTDTNTIEDNTLSNENGEWITAKGRKKPQPQNPESFSRSYKSFSQKQGSAPRFASFKPNKNNHHNSESENVDQRKNKSTTPKNWSKNTKSRNHLQKNTVDNEDHDDNEEIVVFENVPISVICPFSHFEKSNNSSPNIQPSSVDNSSVLSDNKETRATETLFNQDVKVNKRFYYTTLTELETHLEREHSVKFTNLGYNTLFMQAYLDDYVDKLSSENISKYAKLISVDNNITLENSELEKLASNITISGNENEILDSNQIQNLYLIDPETSSYDKELRNKLQQKRLNEVLQIQIQEHKDDSLVSRVCLFCTENCESTSILFKHMYKEHGFNIGLPDNLVYTNTFLDILVNKLNNLQCLYCEKLFTSSVVLRKHMRKKKHFKISPRNHLYDQFYIINYSEPGKDWEALDNEVYDSDEDRKDNTWDDWVEESESECTSLFDSKSFINPEKCWTYLKEEYGFDIFEIQKTFQLDFYKYIALINYIRTKTFEKKCFRCDLFLDSNEDFKNHIKNSECPISTIFDNPDIFSGNKYLIPVLENDPLLTVADIPNSDDEQIDI</sequence>
<dbReference type="Pfam" id="PF12756">
    <property type="entry name" value="zf-C2H2_2"/>
    <property type="match status" value="1"/>
</dbReference>
<evidence type="ECO:0000313" key="14">
    <source>
        <dbReference type="Proteomes" id="UP000245699"/>
    </source>
</evidence>
<feature type="compositionally biased region" description="Polar residues" evidence="9">
    <location>
        <begin position="1"/>
        <end position="17"/>
    </location>
</feature>
<dbReference type="GO" id="GO:0008270">
    <property type="term" value="F:zinc ion binding"/>
    <property type="evidence" value="ECO:0007669"/>
    <property type="project" value="UniProtKB-KW"/>
</dbReference>
<gene>
    <name evidence="13" type="ORF">BB559_003503</name>
    <name evidence="12" type="ORF">BB559_004302</name>
    <name evidence="11" type="ORF">BB559_005304</name>
</gene>
<keyword evidence="3" id="KW-0963">Cytoplasm</keyword>
<evidence type="ECO:0000256" key="3">
    <source>
        <dbReference type="ARBA" id="ARBA00022490"/>
    </source>
</evidence>
<feature type="compositionally biased region" description="Basic and acidic residues" evidence="9">
    <location>
        <begin position="65"/>
        <end position="76"/>
    </location>
</feature>
<dbReference type="OrthoDB" id="7848332at2759"/>
<feature type="region of interest" description="Disordered" evidence="9">
    <location>
        <begin position="130"/>
        <end position="149"/>
    </location>
</feature>
<keyword evidence="4" id="KW-0479">Metal-binding</keyword>
<dbReference type="SMART" id="SM00355">
    <property type="entry name" value="ZnF_C2H2"/>
    <property type="match status" value="2"/>
</dbReference>
<evidence type="ECO:0000259" key="10">
    <source>
        <dbReference type="PROSITE" id="PS50157"/>
    </source>
</evidence>
<protein>
    <recommendedName>
        <fullName evidence="2">type I protein arginine methyltransferase</fullName>
        <ecNumber evidence="2">2.1.1.319</ecNumber>
    </recommendedName>
</protein>
<evidence type="ECO:0000256" key="8">
    <source>
        <dbReference type="PROSITE-ProRule" id="PRU00042"/>
    </source>
</evidence>
<accession>A0A2T9YFI1</accession>
<comment type="caution">
    <text evidence="12">The sequence shown here is derived from an EMBL/GenBank/DDBJ whole genome shotgun (WGS) entry which is preliminary data.</text>
</comment>
<dbReference type="InterPro" id="IPR013087">
    <property type="entry name" value="Znf_C2H2_type"/>
</dbReference>
<evidence type="ECO:0000256" key="1">
    <source>
        <dbReference type="ARBA" id="ARBA00004496"/>
    </source>
</evidence>
<feature type="domain" description="C2H2-type" evidence="10">
    <location>
        <begin position="355"/>
        <end position="384"/>
    </location>
</feature>
<dbReference type="STRING" id="61424.A0A2T9YFI1"/>
<evidence type="ECO:0000256" key="4">
    <source>
        <dbReference type="ARBA" id="ARBA00022723"/>
    </source>
</evidence>
<feature type="compositionally biased region" description="Low complexity" evidence="9">
    <location>
        <begin position="131"/>
        <end position="149"/>
    </location>
</feature>
<dbReference type="AlphaFoldDB" id="A0A2T9YFI1"/>
<evidence type="ECO:0000256" key="2">
    <source>
        <dbReference type="ARBA" id="ARBA00011925"/>
    </source>
</evidence>
<evidence type="ECO:0000256" key="5">
    <source>
        <dbReference type="ARBA" id="ARBA00022771"/>
    </source>
</evidence>
<dbReference type="PANTHER" id="PTHR13267">
    <property type="entry name" value="ZINC FINGER PROTEIN 277"/>
    <property type="match status" value="1"/>
</dbReference>
<dbReference type="EMBL" id="MBFT01000589">
    <property type="protein sequence ID" value="PVU88956.1"/>
    <property type="molecule type" value="Genomic_DNA"/>
</dbReference>
<dbReference type="PROSITE" id="PS00028">
    <property type="entry name" value="ZINC_FINGER_C2H2_1"/>
    <property type="match status" value="1"/>
</dbReference>
<comment type="subcellular location">
    <subcellularLocation>
        <location evidence="1">Cytoplasm</location>
    </subcellularLocation>
</comment>
<evidence type="ECO:0000313" key="13">
    <source>
        <dbReference type="EMBL" id="PVU93005.1"/>
    </source>
</evidence>
<dbReference type="Proteomes" id="UP000245699">
    <property type="component" value="Unassembled WGS sequence"/>
</dbReference>
<dbReference type="GO" id="GO:0035242">
    <property type="term" value="F:protein-arginine omega-N asymmetric methyltransferase activity"/>
    <property type="evidence" value="ECO:0007669"/>
    <property type="project" value="UniProtKB-EC"/>
</dbReference>
<reference evidence="12 14" key="1">
    <citation type="journal article" date="2018" name="MBio">
        <title>Comparative Genomics Reveals the Core Gene Toolbox for the Fungus-Insect Symbiosis.</title>
        <authorList>
            <person name="Wang Y."/>
            <person name="Stata M."/>
            <person name="Wang W."/>
            <person name="Stajich J.E."/>
            <person name="White M.M."/>
            <person name="Moncalvo J.M."/>
        </authorList>
    </citation>
    <scope>NUCLEOTIDE SEQUENCE [LARGE SCALE GENOMIC DNA]</scope>
    <source>
        <strain evidence="12 14">AUS-77-4</strain>
    </source>
</reference>
<dbReference type="EMBL" id="MBFT01000442">
    <property type="protein sequence ID" value="PVU91101.1"/>
    <property type="molecule type" value="Genomic_DNA"/>
</dbReference>
<dbReference type="InterPro" id="IPR049482">
    <property type="entry name" value="ANM3-like_C2H2_Zf"/>
</dbReference>